<proteinExistence type="inferred from homology"/>
<feature type="domain" description="NAA35-like TPR repeats" evidence="6">
    <location>
        <begin position="349"/>
        <end position="747"/>
    </location>
</feature>
<dbReference type="OMA" id="QMEWIVQ"/>
<evidence type="ECO:0000256" key="3">
    <source>
        <dbReference type="ARBA" id="ARBA00022490"/>
    </source>
</evidence>
<dbReference type="VEuPathDB" id="FungiDB:SDRG_05166"/>
<dbReference type="PANTHER" id="PTHR21373">
    <property type="entry name" value="GLUCOSE REPRESSIBLE PROTEIN MAK10"/>
    <property type="match status" value="1"/>
</dbReference>
<evidence type="ECO:0000313" key="7">
    <source>
        <dbReference type="EMBL" id="EQC37569.1"/>
    </source>
</evidence>
<dbReference type="Pfam" id="PF25789">
    <property type="entry name" value="TPR_NAA35"/>
    <property type="match status" value="1"/>
</dbReference>
<dbReference type="Pfam" id="PF04112">
    <property type="entry name" value="Mak10"/>
    <property type="match status" value="1"/>
</dbReference>
<evidence type="ECO:0000256" key="4">
    <source>
        <dbReference type="SAM" id="MobiDB-lite"/>
    </source>
</evidence>
<dbReference type="InParanoid" id="T0QHX1"/>
<gene>
    <name evidence="7" type="ORF">SDRG_05166</name>
</gene>
<feature type="compositionally biased region" description="Basic residues" evidence="4">
    <location>
        <begin position="555"/>
        <end position="564"/>
    </location>
</feature>
<evidence type="ECO:0000259" key="5">
    <source>
        <dbReference type="Pfam" id="PF04112"/>
    </source>
</evidence>
<dbReference type="GO" id="GO:0031417">
    <property type="term" value="C:NatC complex"/>
    <property type="evidence" value="ECO:0007669"/>
    <property type="project" value="InterPro"/>
</dbReference>
<dbReference type="RefSeq" id="XP_008609089.1">
    <property type="nucleotide sequence ID" value="XM_008610867.1"/>
</dbReference>
<protein>
    <submittedName>
        <fullName evidence="7">Uncharacterized protein</fullName>
    </submittedName>
</protein>
<dbReference type="PANTHER" id="PTHR21373:SF0">
    <property type="entry name" value="N-ALPHA-ACETYLTRANSFERASE 35, NATC AUXILIARY SUBUNIT"/>
    <property type="match status" value="1"/>
</dbReference>
<comment type="subcellular location">
    <subcellularLocation>
        <location evidence="1">Cytoplasm</location>
    </subcellularLocation>
</comment>
<dbReference type="AlphaFoldDB" id="T0QHX1"/>
<dbReference type="EMBL" id="JH767144">
    <property type="protein sequence ID" value="EQC37569.1"/>
    <property type="molecule type" value="Genomic_DNA"/>
</dbReference>
<dbReference type="Proteomes" id="UP000030762">
    <property type="component" value="Unassembled WGS sequence"/>
</dbReference>
<organism evidence="7 8">
    <name type="scientific">Saprolegnia diclina (strain VS20)</name>
    <dbReference type="NCBI Taxonomy" id="1156394"/>
    <lineage>
        <taxon>Eukaryota</taxon>
        <taxon>Sar</taxon>
        <taxon>Stramenopiles</taxon>
        <taxon>Oomycota</taxon>
        <taxon>Saprolegniomycetes</taxon>
        <taxon>Saprolegniales</taxon>
        <taxon>Saprolegniaceae</taxon>
        <taxon>Saprolegnia</taxon>
    </lineage>
</organism>
<evidence type="ECO:0000313" key="8">
    <source>
        <dbReference type="Proteomes" id="UP000030762"/>
    </source>
</evidence>
<dbReference type="OrthoDB" id="269405at2759"/>
<dbReference type="InterPro" id="IPR057982">
    <property type="entry name" value="TPR_NAA35"/>
</dbReference>
<comment type="similarity">
    <text evidence="2">Belongs to the MAK10 family.</text>
</comment>
<dbReference type="GeneID" id="19945893"/>
<dbReference type="InterPro" id="IPR007244">
    <property type="entry name" value="Naa35_N"/>
</dbReference>
<accession>T0QHX1</accession>
<keyword evidence="8" id="KW-1185">Reference proteome</keyword>
<feature type="domain" description="NAA35-like N-terminal" evidence="5">
    <location>
        <begin position="35"/>
        <end position="189"/>
    </location>
</feature>
<feature type="region of interest" description="Disordered" evidence="4">
    <location>
        <begin position="541"/>
        <end position="573"/>
    </location>
</feature>
<reference evidence="7 8" key="1">
    <citation type="submission" date="2012-04" db="EMBL/GenBank/DDBJ databases">
        <title>The Genome Sequence of Saprolegnia declina VS20.</title>
        <authorList>
            <consortium name="The Broad Institute Genome Sequencing Platform"/>
            <person name="Russ C."/>
            <person name="Nusbaum C."/>
            <person name="Tyler B."/>
            <person name="van West P."/>
            <person name="Dieguez-Uribeondo J."/>
            <person name="de Bruijn I."/>
            <person name="Tripathy S."/>
            <person name="Jiang R."/>
            <person name="Young S.K."/>
            <person name="Zeng Q."/>
            <person name="Gargeya S."/>
            <person name="Fitzgerald M."/>
            <person name="Haas B."/>
            <person name="Abouelleil A."/>
            <person name="Alvarado L."/>
            <person name="Arachchi H.M."/>
            <person name="Berlin A."/>
            <person name="Chapman S.B."/>
            <person name="Goldberg J."/>
            <person name="Griggs A."/>
            <person name="Gujja S."/>
            <person name="Hansen M."/>
            <person name="Howarth C."/>
            <person name="Imamovic A."/>
            <person name="Larimer J."/>
            <person name="McCowen C."/>
            <person name="Montmayeur A."/>
            <person name="Murphy C."/>
            <person name="Neiman D."/>
            <person name="Pearson M."/>
            <person name="Priest M."/>
            <person name="Roberts A."/>
            <person name="Saif S."/>
            <person name="Shea T."/>
            <person name="Sisk P."/>
            <person name="Sykes S."/>
            <person name="Wortman J."/>
            <person name="Nusbaum C."/>
            <person name="Birren B."/>
        </authorList>
    </citation>
    <scope>NUCLEOTIDE SEQUENCE [LARGE SCALE GENOMIC DNA]</scope>
    <source>
        <strain evidence="7 8">VS20</strain>
    </source>
</reference>
<name>T0QHX1_SAPDV</name>
<dbReference type="eggNOG" id="KOG2343">
    <property type="taxonomic scope" value="Eukaryota"/>
</dbReference>
<evidence type="ECO:0000259" key="6">
    <source>
        <dbReference type="Pfam" id="PF25789"/>
    </source>
</evidence>
<sequence length="754" mass="84071">MAVAAPHVAEDLLTAEWSDATELFFDASNALTLSQMVHVPFFNYFESMSALELMDPKMDAGMVGQNELILPVAERLAKGLIPMTFTSATSLVATLDRIEQCESAWRNGQSMEQSLLMCLYLHPVVSSALLQLECDEVMSLAVGHSKNDSLLCIFRAYLLLTIKACTIQRNAILRADIYEEEDFAPASADVPRGDAIDDALVFAALEIAEQRLDALAAKTNKKKPTSIEPLHATLGLEFAQLLSTRLQYKKNFYFALASLGTAECPDLERATHFLDVAKTHLGQLATESLEVPSACLQPEAYVGFDNHIGRVLASTAPPRAAKLESFATVVGTNQTLCAHLRLGTAPETFKSMDDLKAFLSHMSSLTPNILVRSYILLFLYIDKKMYGQYNFMEWLGDSMVMAGVPSVLLSTQEGMTYSSRCIEAVYESLKLHMHNRPRQRSRLELMLQDWVILESEAVAIDDKFVTEMGIPKANYPRYFTAWALEQTLGLMQQYLYLGFELDLYASSEFGTMYCYLDYLLGTRIHNLTNAWSFVEKLQTMTRPESSTPPPAPTKALKKNAKKGGKPAAKAKPEPEAIVDPVKEKYALDIALLETHRALVRAMFQYVVGLQLDGLLPADVPVYGSPEIRYAHRFLPFQNLQYPQPLSHAEMTRNCDFSQYDVHVVYQSSDECFKMARGHMEQVLAKPSLPTRLALELKALTKVCVANGVYLAQLEKEKTALSLQSLSLSNKKAALEIAFKVHPQYPTIQLKKTAA</sequence>
<evidence type="ECO:0000256" key="1">
    <source>
        <dbReference type="ARBA" id="ARBA00004496"/>
    </source>
</evidence>
<dbReference type="STRING" id="1156394.T0QHX1"/>
<dbReference type="InterPro" id="IPR057983">
    <property type="entry name" value="NAA35-like_N"/>
</dbReference>
<evidence type="ECO:0000256" key="2">
    <source>
        <dbReference type="ARBA" id="ARBA00006289"/>
    </source>
</evidence>
<keyword evidence="3" id="KW-0963">Cytoplasm</keyword>